<dbReference type="AlphaFoldDB" id="A0A0E9UUJ7"/>
<organism evidence="1">
    <name type="scientific">Anguilla anguilla</name>
    <name type="common">European freshwater eel</name>
    <name type="synonym">Muraena anguilla</name>
    <dbReference type="NCBI Taxonomy" id="7936"/>
    <lineage>
        <taxon>Eukaryota</taxon>
        <taxon>Metazoa</taxon>
        <taxon>Chordata</taxon>
        <taxon>Craniata</taxon>
        <taxon>Vertebrata</taxon>
        <taxon>Euteleostomi</taxon>
        <taxon>Actinopterygii</taxon>
        <taxon>Neopterygii</taxon>
        <taxon>Teleostei</taxon>
        <taxon>Anguilliformes</taxon>
        <taxon>Anguillidae</taxon>
        <taxon>Anguilla</taxon>
    </lineage>
</organism>
<protein>
    <submittedName>
        <fullName evidence="1">Uncharacterized protein</fullName>
    </submittedName>
</protein>
<proteinExistence type="predicted"/>
<accession>A0A0E9UUJ7</accession>
<name>A0A0E9UUJ7_ANGAN</name>
<dbReference type="EMBL" id="GBXM01039717">
    <property type="protein sequence ID" value="JAH68860.1"/>
    <property type="molecule type" value="Transcribed_RNA"/>
</dbReference>
<reference evidence="1" key="2">
    <citation type="journal article" date="2015" name="Fish Shellfish Immunol.">
        <title>Early steps in the European eel (Anguilla anguilla)-Vibrio vulnificus interaction in the gills: Role of the RtxA13 toxin.</title>
        <authorList>
            <person name="Callol A."/>
            <person name="Pajuelo D."/>
            <person name="Ebbesson L."/>
            <person name="Teles M."/>
            <person name="MacKenzie S."/>
            <person name="Amaro C."/>
        </authorList>
    </citation>
    <scope>NUCLEOTIDE SEQUENCE</scope>
</reference>
<sequence>MYSKTMGSGVGVGVYFTMKWKRRWAVERIRPRVIIQNGTRQWQGKP</sequence>
<evidence type="ECO:0000313" key="1">
    <source>
        <dbReference type="EMBL" id="JAH68860.1"/>
    </source>
</evidence>
<reference evidence="1" key="1">
    <citation type="submission" date="2014-11" db="EMBL/GenBank/DDBJ databases">
        <authorList>
            <person name="Amaro Gonzalez C."/>
        </authorList>
    </citation>
    <scope>NUCLEOTIDE SEQUENCE</scope>
</reference>